<accession>A0AAE8JNN1</accession>
<dbReference type="PANTHER" id="PTHR43333">
    <property type="entry name" value="2-HACID_DH_C DOMAIN-CONTAINING PROTEIN"/>
    <property type="match status" value="1"/>
</dbReference>
<dbReference type="KEGG" id="bgj:AWC36_21735"/>
<dbReference type="Proteomes" id="UP000285972">
    <property type="component" value="Unassembled WGS sequence"/>
</dbReference>
<dbReference type="RefSeq" id="WP_095835481.1">
    <property type="nucleotide sequence ID" value="NZ_CP014137.1"/>
</dbReference>
<dbReference type="GeneID" id="70909448"/>
<dbReference type="InterPro" id="IPR036291">
    <property type="entry name" value="NAD(P)-bd_dom_sf"/>
</dbReference>
<evidence type="ECO:0000259" key="3">
    <source>
        <dbReference type="Pfam" id="PF02826"/>
    </source>
</evidence>
<protein>
    <submittedName>
        <fullName evidence="4">Hydroxyacid dehydrogenase</fullName>
    </submittedName>
</protein>
<dbReference type="EMBL" id="MJLX01000012">
    <property type="protein sequence ID" value="RLM27119.1"/>
    <property type="molecule type" value="Genomic_DNA"/>
</dbReference>
<name>A0AAE8JNN1_9GAMM</name>
<keyword evidence="1" id="KW-0560">Oxidoreductase</keyword>
<evidence type="ECO:0000313" key="4">
    <source>
        <dbReference type="EMBL" id="RLM27119.1"/>
    </source>
</evidence>
<evidence type="ECO:0000256" key="2">
    <source>
        <dbReference type="ARBA" id="ARBA00023027"/>
    </source>
</evidence>
<feature type="domain" description="D-isomer specific 2-hydroxyacid dehydrogenase NAD-binding" evidence="3">
    <location>
        <begin position="101"/>
        <end position="273"/>
    </location>
</feature>
<organism evidence="4 5">
    <name type="scientific">Brenneria goodwinii</name>
    <dbReference type="NCBI Taxonomy" id="1109412"/>
    <lineage>
        <taxon>Bacteria</taxon>
        <taxon>Pseudomonadati</taxon>
        <taxon>Pseudomonadota</taxon>
        <taxon>Gammaproteobacteria</taxon>
        <taxon>Enterobacterales</taxon>
        <taxon>Pectobacteriaceae</taxon>
        <taxon>Brenneria</taxon>
    </lineage>
</organism>
<sequence>MTTVLLLDSRAEEIRSALHDDGSSIELVLADGTTEQADSCSIWLGEPDAAADLLARGARPDWLQSTWAGFKPLLAEGLPRDYRLSRAVGVFGQPIAEYVIASLLRHALQLGERQHSQARREWNHRLPGSLAGKKILIVGAGEIGCEVAGFLRPFGVELHGVVNTPRPLPYFKHVTGMNGLQTAVQDADYVINLLPDTAATADIYNSALFAAMKTSALFINVGRGTAVVDADLLAALRNQQLAGAVLDVFRQEPLPEAHPFWREPTITITGHIAGPMVPTLLVRLFLDNLARFRQGETLRGEVDFSKGY</sequence>
<dbReference type="GO" id="GO:0051287">
    <property type="term" value="F:NAD binding"/>
    <property type="evidence" value="ECO:0007669"/>
    <property type="project" value="InterPro"/>
</dbReference>
<dbReference type="InterPro" id="IPR006140">
    <property type="entry name" value="D-isomer_DH_NAD-bd"/>
</dbReference>
<reference evidence="4 5" key="1">
    <citation type="submission" date="2016-09" db="EMBL/GenBank/DDBJ databases">
        <authorList>
            <person name="Doonan J."/>
            <person name="Pachebat J.A."/>
            <person name="Golyshin P.N."/>
            <person name="Denman S."/>
            <person name="Mcdonald J.E."/>
        </authorList>
    </citation>
    <scope>NUCLEOTIDE SEQUENCE [LARGE SCALE GENOMIC DNA]</scope>
    <source>
        <strain evidence="4 5">FRB141</strain>
    </source>
</reference>
<proteinExistence type="predicted"/>
<comment type="caution">
    <text evidence="4">The sequence shown here is derived from an EMBL/GenBank/DDBJ whole genome shotgun (WGS) entry which is preliminary data.</text>
</comment>
<evidence type="ECO:0000313" key="5">
    <source>
        <dbReference type="Proteomes" id="UP000285972"/>
    </source>
</evidence>
<dbReference type="PANTHER" id="PTHR43333:SF1">
    <property type="entry name" value="D-ISOMER SPECIFIC 2-HYDROXYACID DEHYDROGENASE NAD-BINDING DOMAIN-CONTAINING PROTEIN"/>
    <property type="match status" value="1"/>
</dbReference>
<dbReference type="CDD" id="cd05300">
    <property type="entry name" value="2-Hacid_dh_1"/>
    <property type="match status" value="1"/>
</dbReference>
<dbReference type="GO" id="GO:0016491">
    <property type="term" value="F:oxidoreductase activity"/>
    <property type="evidence" value="ECO:0007669"/>
    <property type="project" value="UniProtKB-KW"/>
</dbReference>
<dbReference type="Gene3D" id="3.40.50.720">
    <property type="entry name" value="NAD(P)-binding Rossmann-like Domain"/>
    <property type="match status" value="2"/>
</dbReference>
<gene>
    <name evidence="4" type="ORF">BIY26_06430</name>
</gene>
<dbReference type="Pfam" id="PF02826">
    <property type="entry name" value="2-Hacid_dh_C"/>
    <property type="match status" value="1"/>
</dbReference>
<dbReference type="SUPFAM" id="SSF51735">
    <property type="entry name" value="NAD(P)-binding Rossmann-fold domains"/>
    <property type="match status" value="1"/>
</dbReference>
<keyword evidence="2" id="KW-0520">NAD</keyword>
<evidence type="ECO:0000256" key="1">
    <source>
        <dbReference type="ARBA" id="ARBA00023002"/>
    </source>
</evidence>
<dbReference type="AlphaFoldDB" id="A0AAE8JNN1"/>